<feature type="non-terminal residue" evidence="4">
    <location>
        <position position="515"/>
    </location>
</feature>
<dbReference type="InterPro" id="IPR055251">
    <property type="entry name" value="SOS1_NGEF_PH"/>
</dbReference>
<dbReference type="PROSITE" id="PS50003">
    <property type="entry name" value="PH_DOMAIN"/>
    <property type="match status" value="1"/>
</dbReference>
<dbReference type="SUPFAM" id="SSF48065">
    <property type="entry name" value="DBL homology domain (DH-domain)"/>
    <property type="match status" value="1"/>
</dbReference>
<evidence type="ECO:0000313" key="5">
    <source>
        <dbReference type="Proteomes" id="UP001479436"/>
    </source>
</evidence>
<dbReference type="SMART" id="SM00325">
    <property type="entry name" value="RhoGEF"/>
    <property type="match status" value="1"/>
</dbReference>
<accession>A0ABR2VNK5</accession>
<dbReference type="Gene3D" id="2.30.29.30">
    <property type="entry name" value="Pleckstrin-homology domain (PH domain)/Phosphotyrosine-binding domain (PTB)"/>
    <property type="match status" value="1"/>
</dbReference>
<organism evidence="4 5">
    <name type="scientific">Basidiobolus ranarum</name>
    <dbReference type="NCBI Taxonomy" id="34480"/>
    <lineage>
        <taxon>Eukaryota</taxon>
        <taxon>Fungi</taxon>
        <taxon>Fungi incertae sedis</taxon>
        <taxon>Zoopagomycota</taxon>
        <taxon>Entomophthoromycotina</taxon>
        <taxon>Basidiobolomycetes</taxon>
        <taxon>Basidiobolales</taxon>
        <taxon>Basidiobolaceae</taxon>
        <taxon>Basidiobolus</taxon>
    </lineage>
</organism>
<dbReference type="InterPro" id="IPR001849">
    <property type="entry name" value="PH_domain"/>
</dbReference>
<keyword evidence="5" id="KW-1185">Reference proteome</keyword>
<protein>
    <submittedName>
        <fullName evidence="4">RHO1 GDP-GTP exchange protein 2</fullName>
    </submittedName>
</protein>
<name>A0ABR2VNK5_9FUNG</name>
<evidence type="ECO:0000259" key="3">
    <source>
        <dbReference type="PROSITE" id="PS50010"/>
    </source>
</evidence>
<dbReference type="SUPFAM" id="SSF50729">
    <property type="entry name" value="PH domain-like"/>
    <property type="match status" value="1"/>
</dbReference>
<dbReference type="InterPro" id="IPR011993">
    <property type="entry name" value="PH-like_dom_sf"/>
</dbReference>
<dbReference type="PANTHER" id="PTHR46572:SF1">
    <property type="entry name" value="RHO1 GUANINE NUCLEOTIDE EXCHANGE FACTOR TUS1"/>
    <property type="match status" value="1"/>
</dbReference>
<dbReference type="InterPro" id="IPR052233">
    <property type="entry name" value="Rho-type_GEFs"/>
</dbReference>
<feature type="domain" description="DH" evidence="3">
    <location>
        <begin position="69"/>
        <end position="256"/>
    </location>
</feature>
<dbReference type="PROSITE" id="PS50010">
    <property type="entry name" value="DH_2"/>
    <property type="match status" value="1"/>
</dbReference>
<dbReference type="InterPro" id="IPR001180">
    <property type="entry name" value="CNH_dom"/>
</dbReference>
<keyword evidence="1" id="KW-0344">Guanine-nucleotide releasing factor</keyword>
<dbReference type="Pfam" id="PF00780">
    <property type="entry name" value="CNH"/>
    <property type="match status" value="1"/>
</dbReference>
<dbReference type="PANTHER" id="PTHR46572">
    <property type="entry name" value="RHO1 GDP-GTP EXCHANGE PROTEIN 1-RELATED"/>
    <property type="match status" value="1"/>
</dbReference>
<feature type="domain" description="PH" evidence="2">
    <location>
        <begin position="291"/>
        <end position="398"/>
    </location>
</feature>
<evidence type="ECO:0000259" key="2">
    <source>
        <dbReference type="PROSITE" id="PS50003"/>
    </source>
</evidence>
<gene>
    <name evidence="4" type="primary">ROM2_13</name>
    <name evidence="4" type="ORF">K7432_015081</name>
</gene>
<evidence type="ECO:0000313" key="4">
    <source>
        <dbReference type="EMBL" id="KAK9686653.1"/>
    </source>
</evidence>
<dbReference type="Gene3D" id="1.20.900.10">
    <property type="entry name" value="Dbl homology (DH) domain"/>
    <property type="match status" value="1"/>
</dbReference>
<evidence type="ECO:0000256" key="1">
    <source>
        <dbReference type="ARBA" id="ARBA00022658"/>
    </source>
</evidence>
<dbReference type="Pfam" id="PF22697">
    <property type="entry name" value="SOS1_NGEF_PH"/>
    <property type="match status" value="1"/>
</dbReference>
<reference evidence="4 5" key="1">
    <citation type="submission" date="2023-04" db="EMBL/GenBank/DDBJ databases">
        <title>Genome of Basidiobolus ranarum AG-B5.</title>
        <authorList>
            <person name="Stajich J.E."/>
            <person name="Carter-House D."/>
            <person name="Gryganskyi A."/>
        </authorList>
    </citation>
    <scope>NUCLEOTIDE SEQUENCE [LARGE SCALE GENOMIC DNA]</scope>
    <source>
        <strain evidence="4 5">AG-B5</strain>
    </source>
</reference>
<dbReference type="CDD" id="cd00160">
    <property type="entry name" value="RhoGEF"/>
    <property type="match status" value="1"/>
</dbReference>
<dbReference type="Pfam" id="PF00621">
    <property type="entry name" value="RhoGEF"/>
    <property type="match status" value="1"/>
</dbReference>
<dbReference type="InterPro" id="IPR035899">
    <property type="entry name" value="DBL_dom_sf"/>
</dbReference>
<dbReference type="Proteomes" id="UP001479436">
    <property type="component" value="Unassembled WGS sequence"/>
</dbReference>
<dbReference type="SMART" id="SM00233">
    <property type="entry name" value="PH"/>
    <property type="match status" value="1"/>
</dbReference>
<proteinExistence type="predicted"/>
<comment type="caution">
    <text evidence="4">The sequence shown here is derived from an EMBL/GenBank/DDBJ whole genome shotgun (WGS) entry which is preliminary data.</text>
</comment>
<dbReference type="EMBL" id="JASJQH010008793">
    <property type="protein sequence ID" value="KAK9686653.1"/>
    <property type="molecule type" value="Genomic_DNA"/>
</dbReference>
<sequence length="515" mass="59468">MGSVGLKNTIAHLNRFSCHSENSQLSMSMENQIFEKRNSPLALTPSKKKLWKYNVPPELIEKLNESEIKRQEVINETINTEEEYLKDLKLLDTLFIAPLQESEIISPERQKEFITRVFQNYQELQTLHVWLLNCLKEKRVKGPVIDTIGDVFSQFIDQLEPYVRYGVGLELAQKSFENEAIQNTAFSDFLEVCVRHPDARRLTLQSFLSRPTSRLGRYVLLLENLLKYTPKDHRDASLLEKSIMGIKKVMTLMNDEAGKVSNSLRLQELDEQILFKDGIHRNLCLGETNRQLIRDGSFRRKHSGFPLKLFLFDHVLLLTKEKQGNDSVEYHALCKPIPLELITFESEIPTTPQDIEQNKSGFPFTFTSLSKPGGKYTLYASSPAERKQWVNKIKEQKVKRNSERITIFDTITTSNIAFDMNCQVNCATTYVSHDNRKKLVIGTDIGIYIGFEDDPCSFKKTHELERVRQICFLTEFNMVLVLQDKLLVVYSLDAFDFPNSPANRHSQKLASHVSY</sequence>
<dbReference type="InterPro" id="IPR000219">
    <property type="entry name" value="DH_dom"/>
</dbReference>